<accession>A0A840AYZ1</accession>
<gene>
    <name evidence="4" type="ORF">GGR91_000464</name>
</gene>
<evidence type="ECO:0000256" key="1">
    <source>
        <dbReference type="ARBA" id="ARBA00022679"/>
    </source>
</evidence>
<evidence type="ECO:0000313" key="5">
    <source>
        <dbReference type="Proteomes" id="UP000581447"/>
    </source>
</evidence>
<name>A0A840AYZ1_9SPHN</name>
<dbReference type="EMBL" id="JACIEA010000001">
    <property type="protein sequence ID" value="MBB3942242.1"/>
    <property type="molecule type" value="Genomic_DNA"/>
</dbReference>
<dbReference type="PANTHER" id="PTHR36837:SF5">
    <property type="entry name" value="POLY-3-HYDROXYBUTYRATE SYNTHASE"/>
    <property type="match status" value="1"/>
</dbReference>
<dbReference type="SUPFAM" id="SSF53474">
    <property type="entry name" value="alpha/beta-Hydrolases"/>
    <property type="match status" value="1"/>
</dbReference>
<evidence type="ECO:0000313" key="4">
    <source>
        <dbReference type="EMBL" id="MBB3942242.1"/>
    </source>
</evidence>
<organism evidence="4 5">
    <name type="scientific">Sphingorhabdus rigui</name>
    <dbReference type="NCBI Taxonomy" id="1282858"/>
    <lineage>
        <taxon>Bacteria</taxon>
        <taxon>Pseudomonadati</taxon>
        <taxon>Pseudomonadota</taxon>
        <taxon>Alphaproteobacteria</taxon>
        <taxon>Sphingomonadales</taxon>
        <taxon>Sphingomonadaceae</taxon>
        <taxon>Sphingorhabdus</taxon>
    </lineage>
</organism>
<dbReference type="Pfam" id="PF07167">
    <property type="entry name" value="PhaC_N"/>
    <property type="match status" value="1"/>
</dbReference>
<protein>
    <submittedName>
        <fullName evidence="4">Polyhydroxyalkanoate synthase</fullName>
        <ecNumber evidence="4">2.3.1.-</ecNumber>
    </submittedName>
</protein>
<dbReference type="Gene3D" id="3.40.50.1820">
    <property type="entry name" value="alpha/beta hydrolase"/>
    <property type="match status" value="1"/>
</dbReference>
<dbReference type="InterPro" id="IPR010941">
    <property type="entry name" value="PhaC_N"/>
</dbReference>
<comment type="caution">
    <text evidence="4">The sequence shown here is derived from an EMBL/GenBank/DDBJ whole genome shotgun (WGS) entry which is preliminary data.</text>
</comment>
<keyword evidence="5" id="KW-1185">Reference proteome</keyword>
<dbReference type="GO" id="GO:0016746">
    <property type="term" value="F:acyltransferase activity"/>
    <property type="evidence" value="ECO:0007669"/>
    <property type="project" value="UniProtKB-KW"/>
</dbReference>
<dbReference type="EC" id="2.3.1.-" evidence="4"/>
<reference evidence="4 5" key="1">
    <citation type="submission" date="2020-08" db="EMBL/GenBank/DDBJ databases">
        <title>Genomic Encyclopedia of Type Strains, Phase IV (KMG-IV): sequencing the most valuable type-strain genomes for metagenomic binning, comparative biology and taxonomic classification.</title>
        <authorList>
            <person name="Goeker M."/>
        </authorList>
    </citation>
    <scope>NUCLEOTIDE SEQUENCE [LARGE SCALE GENOMIC DNA]</scope>
    <source>
        <strain evidence="4 5">DSM 29050</strain>
    </source>
</reference>
<dbReference type="AlphaFoldDB" id="A0A840AYZ1"/>
<dbReference type="InterPro" id="IPR051321">
    <property type="entry name" value="PHA/PHB_synthase"/>
</dbReference>
<keyword evidence="2 4" id="KW-0012">Acyltransferase</keyword>
<feature type="domain" description="Poly-beta-hydroxybutyrate polymerase N-terminal" evidence="3">
    <location>
        <begin position="60"/>
        <end position="226"/>
    </location>
</feature>
<proteinExistence type="predicted"/>
<dbReference type="Proteomes" id="UP000581447">
    <property type="component" value="Unassembled WGS sequence"/>
</dbReference>
<dbReference type="PANTHER" id="PTHR36837">
    <property type="entry name" value="POLY(3-HYDROXYALKANOATE) POLYMERASE SUBUNIT PHAC"/>
    <property type="match status" value="1"/>
</dbReference>
<evidence type="ECO:0000259" key="3">
    <source>
        <dbReference type="Pfam" id="PF07167"/>
    </source>
</evidence>
<evidence type="ECO:0000256" key="2">
    <source>
        <dbReference type="ARBA" id="ARBA00023315"/>
    </source>
</evidence>
<dbReference type="RefSeq" id="WP_183939675.1">
    <property type="nucleotide sequence ID" value="NZ_BAABBG010000001.1"/>
</dbReference>
<sequence length="546" mass="59573">MADSPKSPPFMDPDQFAKMLEGSAASAADPMQAYRAAMDAWGTILAPLAKAGRSKIDPSDRRFAAPEWEHPVFDLMRQGYQVMADYMLGAADQLDGVADSDKAKMGFAVRSMIEAMSPANSPFTNPVALQRAMETNGASLMAGMQNLMTDLQRGQLTHSDSNAFKLGENIAATPGKVVHQTPLYQLIQYDPATPDVLATPLIIFPPWINRFYILDLTAEKSFIKYCVDQGITVFVVSWKSADSSMKDIIWDDYIAAQIDAIDTVRDGLGVPDVHAIGYCVAGTTLAATLAVLAATGGADKVRSATFFTAQVDFSTGGELLNFIDDNQIAMVEMLSAPHGYLDGRFLALTFNMLRGKDLIWSTVVKNYLLGEDYPAFDLLHWNGDVTNLPAKWHKAYLADLYRDNRLVEPDSLSALGTPIDLRRVQTPSYIQAGREDHIAPAESVWKLQDHLSGPVKFLLAGSGHIAGVVNPPAQNKYQYWTNEGTAGSLEEFIDGATETKGSWWPDWLVWLLDKGDDKVPAQGARIPGQGALKALESAPGSYVKAR</sequence>
<dbReference type="GO" id="GO:0042619">
    <property type="term" value="P:poly-hydroxybutyrate biosynthetic process"/>
    <property type="evidence" value="ECO:0007669"/>
    <property type="project" value="InterPro"/>
</dbReference>
<dbReference type="InterPro" id="IPR029058">
    <property type="entry name" value="AB_hydrolase_fold"/>
</dbReference>
<keyword evidence="1 4" id="KW-0808">Transferase</keyword>